<evidence type="ECO:0000256" key="5">
    <source>
        <dbReference type="ARBA" id="ARBA00022840"/>
    </source>
</evidence>
<accession>A0A0J6VF21</accession>
<evidence type="ECO:0000313" key="9">
    <source>
        <dbReference type="EMBL" id="KMO68093.1"/>
    </source>
</evidence>
<dbReference type="Pfam" id="PF00294">
    <property type="entry name" value="PfkB"/>
    <property type="match status" value="1"/>
</dbReference>
<dbReference type="Gene3D" id="3.40.1190.20">
    <property type="match status" value="1"/>
</dbReference>
<dbReference type="InterPro" id="IPR017583">
    <property type="entry name" value="Tagatose/fructose_Pkinase"/>
</dbReference>
<name>A0A0J6VF21_9MYCO</name>
<reference evidence="9 10" key="1">
    <citation type="journal article" date="2015" name="Genome Biol. Evol.">
        <title>Characterization of Three Mycobacterium spp. with Potential Use in Bioremediation by Genome Sequencing and Comparative Genomics.</title>
        <authorList>
            <person name="Das S."/>
            <person name="Pettersson B.M."/>
            <person name="Behra P.R."/>
            <person name="Ramesh M."/>
            <person name="Dasgupta S."/>
            <person name="Bhattacharya A."/>
            <person name="Kirsebom L.A."/>
        </authorList>
    </citation>
    <scope>NUCLEOTIDE SEQUENCE [LARGE SCALE GENOMIC DNA]</scope>
    <source>
        <strain evidence="9 10">DSM 44075</strain>
    </source>
</reference>
<dbReference type="InterPro" id="IPR011611">
    <property type="entry name" value="PfkB_dom"/>
</dbReference>
<dbReference type="PANTHER" id="PTHR46566">
    <property type="entry name" value="1-PHOSPHOFRUCTOKINASE-RELATED"/>
    <property type="match status" value="1"/>
</dbReference>
<dbReference type="CDD" id="cd01164">
    <property type="entry name" value="FruK_PfkB_like"/>
    <property type="match status" value="1"/>
</dbReference>
<dbReference type="SUPFAM" id="SSF53613">
    <property type="entry name" value="Ribokinase-like"/>
    <property type="match status" value="1"/>
</dbReference>
<evidence type="ECO:0000259" key="8">
    <source>
        <dbReference type="Pfam" id="PF00294"/>
    </source>
</evidence>
<proteinExistence type="inferred from homology"/>
<feature type="region of interest" description="Disordered" evidence="7">
    <location>
        <begin position="313"/>
        <end position="338"/>
    </location>
</feature>
<organism evidence="9 10">
    <name type="scientific">Mycolicibacterium obuense</name>
    <dbReference type="NCBI Taxonomy" id="1807"/>
    <lineage>
        <taxon>Bacteria</taxon>
        <taxon>Bacillati</taxon>
        <taxon>Actinomycetota</taxon>
        <taxon>Actinomycetes</taxon>
        <taxon>Mycobacteriales</taxon>
        <taxon>Mycobacteriaceae</taxon>
        <taxon>Mycolicibacterium</taxon>
    </lineage>
</organism>
<keyword evidence="5" id="KW-0067">ATP-binding</keyword>
<dbReference type="GO" id="GO:0003872">
    <property type="term" value="F:6-phosphofructokinase activity"/>
    <property type="evidence" value="ECO:0007669"/>
    <property type="project" value="TreeGrafter"/>
</dbReference>
<comment type="similarity">
    <text evidence="1">Belongs to the carbohydrate kinase PfkB family.</text>
</comment>
<dbReference type="AlphaFoldDB" id="A0A0J6VF21"/>
<dbReference type="NCBIfam" id="TIGR03168">
    <property type="entry name" value="1-PFK"/>
    <property type="match status" value="1"/>
</dbReference>
<dbReference type="PANTHER" id="PTHR46566:SF2">
    <property type="entry name" value="ATP-DEPENDENT 6-PHOSPHOFRUCTOKINASE ISOZYME 2"/>
    <property type="match status" value="1"/>
</dbReference>
<dbReference type="Proteomes" id="UP000036313">
    <property type="component" value="Unassembled WGS sequence"/>
</dbReference>
<evidence type="ECO:0000256" key="1">
    <source>
        <dbReference type="ARBA" id="ARBA00010688"/>
    </source>
</evidence>
<evidence type="ECO:0000256" key="7">
    <source>
        <dbReference type="SAM" id="MobiDB-lite"/>
    </source>
</evidence>
<dbReference type="PATRIC" id="fig|1807.14.peg.5132"/>
<evidence type="ECO:0000256" key="6">
    <source>
        <dbReference type="PIRNR" id="PIRNR000535"/>
    </source>
</evidence>
<comment type="caution">
    <text evidence="9">The sequence shown here is derived from an EMBL/GenBank/DDBJ whole genome shotgun (WGS) entry which is preliminary data.</text>
</comment>
<feature type="domain" description="Carbohydrate kinase PfkB" evidence="8">
    <location>
        <begin position="22"/>
        <end position="295"/>
    </location>
</feature>
<gene>
    <name evidence="9" type="primary">pfkB_2</name>
    <name evidence="9" type="ORF">MOBUDSM44075_05091</name>
</gene>
<evidence type="ECO:0000256" key="2">
    <source>
        <dbReference type="ARBA" id="ARBA00022679"/>
    </source>
</evidence>
<dbReference type="GO" id="GO:0005524">
    <property type="term" value="F:ATP binding"/>
    <property type="evidence" value="ECO:0007669"/>
    <property type="project" value="UniProtKB-KW"/>
</dbReference>
<protein>
    <submittedName>
        <fullName evidence="9">Putative phosphofructokinase PfkB</fullName>
        <ecNumber evidence="9">2.7.1.-</ecNumber>
    </submittedName>
</protein>
<feature type="compositionally biased region" description="Pro residues" evidence="7">
    <location>
        <begin position="329"/>
        <end position="338"/>
    </location>
</feature>
<dbReference type="EC" id="2.7.1.-" evidence="9"/>
<keyword evidence="3" id="KW-0547">Nucleotide-binding</keyword>
<keyword evidence="4 9" id="KW-0418">Kinase</keyword>
<dbReference type="EMBL" id="JYNU01000058">
    <property type="protein sequence ID" value="KMO68093.1"/>
    <property type="molecule type" value="Genomic_DNA"/>
</dbReference>
<dbReference type="GO" id="GO:0005829">
    <property type="term" value="C:cytosol"/>
    <property type="evidence" value="ECO:0007669"/>
    <property type="project" value="TreeGrafter"/>
</dbReference>
<dbReference type="InterPro" id="IPR029056">
    <property type="entry name" value="Ribokinase-like"/>
</dbReference>
<evidence type="ECO:0000313" key="10">
    <source>
        <dbReference type="Proteomes" id="UP000036313"/>
    </source>
</evidence>
<keyword evidence="2 6" id="KW-0808">Transferase</keyword>
<dbReference type="PIRSF" id="PIRSF000535">
    <property type="entry name" value="1PFK/6PFK/LacC"/>
    <property type="match status" value="1"/>
</dbReference>
<sequence>MSEPRVVTLTMNSALDVTVDADTVRPTDKIRCRTPRYDAGGGGVNVARFAHVLGADVTAIFTAGGFTGARIVDIVAATGVSATPVPILGATRESFTVNERATGEQYRFVLPGPFLTPDEQIQCLDAVRRAARGAHYVVASGSLPPGVPPDFYQRVADICAAQDAALILDTSGGGLAHVTSGVHVLKPSLRELRECVGRTLDTAADQRAAARELVDRGVADAVVVSLGADGALLVTATASETFPAVEVLGVSGVGAGDALVAGIVVGLSKRWELPEAVRLGIAAAAAKLQTPGTSEFSADEVEKIYAEVAGAPPATSTVISGTPDLPSRTPRPVPHLRR</sequence>
<evidence type="ECO:0000256" key="4">
    <source>
        <dbReference type="ARBA" id="ARBA00022777"/>
    </source>
</evidence>
<evidence type="ECO:0000256" key="3">
    <source>
        <dbReference type="ARBA" id="ARBA00022741"/>
    </source>
</evidence>